<dbReference type="Proteomes" id="UP000479190">
    <property type="component" value="Unassembled WGS sequence"/>
</dbReference>
<evidence type="ECO:0000313" key="2">
    <source>
        <dbReference type="Proteomes" id="UP000479190"/>
    </source>
</evidence>
<dbReference type="EMBL" id="CADCXV010000810">
    <property type="protein sequence ID" value="CAB0036200.1"/>
    <property type="molecule type" value="Genomic_DNA"/>
</dbReference>
<feature type="non-terminal residue" evidence="1">
    <location>
        <position position="1"/>
    </location>
</feature>
<sequence>PRIVLQNKKEITPAKSQRSSFAITSSKNSTEAARYRALLARAKGSLQQLPRILLQNIAIKSGNAKKMVKALSARVYTSSTYARACTYIEWSAERAPYSWACLIAGICGINTSLASMHSRIMSMRVVPLQKILVVIETCRHIATASAEILRYEVLTQLFPSARAFSFGARWPLPSVVPFFFFYFYNPYNFYESYEPPLPASGSSEENIGSSSSSVCPASGSCLSHACTLPQESCVFLIEFPSINARISFVSNVCSRLHSLGSFFLPSTSPRTTTIRSEIIDRMHINPQPWHVFLFSFFFIRATFASHPLATSCALNNICLSKSLERCCCLRVVCSASSLLYVLQTPFFLFCVHDPSK</sequence>
<reference evidence="1 2" key="1">
    <citation type="submission" date="2020-02" db="EMBL/GenBank/DDBJ databases">
        <authorList>
            <person name="Ferguson B K."/>
        </authorList>
    </citation>
    <scope>NUCLEOTIDE SEQUENCE [LARGE SCALE GENOMIC DNA]</scope>
</reference>
<accession>A0A6H5IL42</accession>
<protein>
    <submittedName>
        <fullName evidence="1">Uncharacterized protein</fullName>
    </submittedName>
</protein>
<name>A0A6H5IL42_9HYME</name>
<gene>
    <name evidence="1" type="ORF">TBRA_LOCUS8078</name>
</gene>
<evidence type="ECO:0000313" key="1">
    <source>
        <dbReference type="EMBL" id="CAB0036200.1"/>
    </source>
</evidence>
<dbReference type="AlphaFoldDB" id="A0A6H5IL42"/>
<proteinExistence type="predicted"/>
<organism evidence="1 2">
    <name type="scientific">Trichogramma brassicae</name>
    <dbReference type="NCBI Taxonomy" id="86971"/>
    <lineage>
        <taxon>Eukaryota</taxon>
        <taxon>Metazoa</taxon>
        <taxon>Ecdysozoa</taxon>
        <taxon>Arthropoda</taxon>
        <taxon>Hexapoda</taxon>
        <taxon>Insecta</taxon>
        <taxon>Pterygota</taxon>
        <taxon>Neoptera</taxon>
        <taxon>Endopterygota</taxon>
        <taxon>Hymenoptera</taxon>
        <taxon>Apocrita</taxon>
        <taxon>Proctotrupomorpha</taxon>
        <taxon>Chalcidoidea</taxon>
        <taxon>Trichogrammatidae</taxon>
        <taxon>Trichogramma</taxon>
    </lineage>
</organism>
<keyword evidence="2" id="KW-1185">Reference proteome</keyword>